<reference evidence="1" key="1">
    <citation type="submission" date="2018-02" db="EMBL/GenBank/DDBJ databases">
        <authorList>
            <person name="Cohen D.B."/>
            <person name="Kent A.D."/>
        </authorList>
    </citation>
    <scope>NUCLEOTIDE SEQUENCE</scope>
</reference>
<proteinExistence type="predicted"/>
<organism evidence="1">
    <name type="scientific">Fagus sylvatica</name>
    <name type="common">Beechnut</name>
    <dbReference type="NCBI Taxonomy" id="28930"/>
    <lineage>
        <taxon>Eukaryota</taxon>
        <taxon>Viridiplantae</taxon>
        <taxon>Streptophyta</taxon>
        <taxon>Embryophyta</taxon>
        <taxon>Tracheophyta</taxon>
        <taxon>Spermatophyta</taxon>
        <taxon>Magnoliopsida</taxon>
        <taxon>eudicotyledons</taxon>
        <taxon>Gunneridae</taxon>
        <taxon>Pentapetalae</taxon>
        <taxon>rosids</taxon>
        <taxon>fabids</taxon>
        <taxon>Fagales</taxon>
        <taxon>Fagaceae</taxon>
        <taxon>Fagus</taxon>
    </lineage>
</organism>
<name>A0A2N9EHN0_FAGSY</name>
<dbReference type="AlphaFoldDB" id="A0A2N9EHN0"/>
<gene>
    <name evidence="1" type="ORF">FSB_LOCUS2083</name>
</gene>
<protein>
    <submittedName>
        <fullName evidence="1">Uncharacterized protein</fullName>
    </submittedName>
</protein>
<sequence>MGNDTLRPSSFTVNVVVKKGFDAVNGDGVGGVDVRLGDGRVVEGEVGGRGVGDENGFGCEESGEASVGVEVLEF</sequence>
<accession>A0A2N9EHN0</accession>
<evidence type="ECO:0000313" key="1">
    <source>
        <dbReference type="EMBL" id="SPC74201.1"/>
    </source>
</evidence>
<dbReference type="EMBL" id="OIVN01000097">
    <property type="protein sequence ID" value="SPC74201.1"/>
    <property type="molecule type" value="Genomic_DNA"/>
</dbReference>